<keyword evidence="15 24" id="KW-1133">Transmembrane helix</keyword>
<name>A0A8J6QJ33_9GAMM</name>
<evidence type="ECO:0000256" key="16">
    <source>
        <dbReference type="ARBA" id="ARBA00023098"/>
    </source>
</evidence>
<feature type="binding site" evidence="21">
    <location>
        <position position="98"/>
    </location>
    <ligand>
        <name>substrate</name>
    </ligand>
</feature>
<dbReference type="GO" id="GO:0005524">
    <property type="term" value="F:ATP binding"/>
    <property type="evidence" value="ECO:0007669"/>
    <property type="project" value="UniProtKB-KW"/>
</dbReference>
<evidence type="ECO:0000256" key="2">
    <source>
        <dbReference type="ARBA" id="ARBA00005967"/>
    </source>
</evidence>
<evidence type="ECO:0000256" key="8">
    <source>
        <dbReference type="ARBA" id="ARBA00022679"/>
    </source>
</evidence>
<evidence type="ECO:0000256" key="12">
    <source>
        <dbReference type="ARBA" id="ARBA00022777"/>
    </source>
</evidence>
<keyword evidence="12 24" id="KW-0418">Kinase</keyword>
<gene>
    <name evidence="25" type="ORF">IC617_17475</name>
</gene>
<dbReference type="PANTHER" id="PTHR34299:SF1">
    <property type="entry name" value="DIACYLGLYCEROL KINASE"/>
    <property type="match status" value="1"/>
</dbReference>
<dbReference type="GO" id="GO:0004143">
    <property type="term" value="F:ATP-dependent diacylglycerol kinase activity"/>
    <property type="evidence" value="ECO:0007669"/>
    <property type="project" value="UniProtKB-EC"/>
</dbReference>
<comment type="caution">
    <text evidence="25">The sequence shown here is derived from an EMBL/GenBank/DDBJ whole genome shotgun (WGS) entry which is preliminary data.</text>
</comment>
<evidence type="ECO:0000256" key="14">
    <source>
        <dbReference type="ARBA" id="ARBA00022842"/>
    </source>
</evidence>
<sequence length="121" mass="13387">MNQRKGMARIIAATGYSYKGFKAAWKHEEAFRQEVVLLLVMAPLAFLLGDGFTEQVILLGSVVLVVIVELLNSAVEAITDRVSTDYHKLSGRAKDMGSAAVFLALFLMILVWAIKLYQLLV</sequence>
<keyword evidence="10 23" id="KW-0479">Metal-binding</keyword>
<dbReference type="GO" id="GO:0046872">
    <property type="term" value="F:metal ion binding"/>
    <property type="evidence" value="ECO:0007669"/>
    <property type="project" value="UniProtKB-KW"/>
</dbReference>
<protein>
    <recommendedName>
        <fullName evidence="4 24">Diacylglycerol kinase</fullName>
        <ecNumber evidence="3 24">2.7.1.107</ecNumber>
    </recommendedName>
</protein>
<evidence type="ECO:0000313" key="25">
    <source>
        <dbReference type="EMBL" id="MBD1391220.1"/>
    </source>
</evidence>
<dbReference type="Pfam" id="PF01219">
    <property type="entry name" value="DAGK_prokar"/>
    <property type="match status" value="1"/>
</dbReference>
<keyword evidence="11 22" id="KW-0547">Nucleotide-binding</keyword>
<comment type="cofactor">
    <cofactor evidence="23">
        <name>Mg(2+)</name>
        <dbReference type="ChEBI" id="CHEBI:18420"/>
    </cofactor>
    <text evidence="23">Mn(2+), Zn(2+), Cd(2+) and Co(2+) support activity to lesser extents.</text>
</comment>
<dbReference type="EC" id="2.7.1.107" evidence="3 24"/>
<feature type="binding site" evidence="22">
    <location>
        <position position="16"/>
    </location>
    <ligand>
        <name>ATP</name>
        <dbReference type="ChEBI" id="CHEBI:30616"/>
    </ligand>
</feature>
<proteinExistence type="inferred from homology"/>
<feature type="binding site" evidence="21">
    <location>
        <position position="9"/>
    </location>
    <ligand>
        <name>substrate</name>
    </ligand>
</feature>
<dbReference type="InterPro" id="IPR000829">
    <property type="entry name" value="DAGK"/>
</dbReference>
<keyword evidence="16 24" id="KW-0443">Lipid metabolism</keyword>
<keyword evidence="8 24" id="KW-0808">Transferase</keyword>
<evidence type="ECO:0000256" key="23">
    <source>
        <dbReference type="PIRSR" id="PIRSR600829-4"/>
    </source>
</evidence>
<keyword evidence="9 24" id="KW-0812">Transmembrane</keyword>
<dbReference type="Gene3D" id="1.10.287.3610">
    <property type="match status" value="1"/>
</dbReference>
<feature type="binding site" evidence="23">
    <location>
        <position position="28"/>
    </location>
    <ligand>
        <name>a divalent metal cation</name>
        <dbReference type="ChEBI" id="CHEBI:60240"/>
    </ligand>
</feature>
<feature type="binding site" evidence="22">
    <location>
        <position position="76"/>
    </location>
    <ligand>
        <name>ATP</name>
        <dbReference type="ChEBI" id="CHEBI:30616"/>
    </ligand>
</feature>
<keyword evidence="19 24" id="KW-1208">Phospholipid metabolism</keyword>
<feature type="binding site" evidence="22">
    <location>
        <begin position="94"/>
        <end position="95"/>
    </location>
    <ligand>
        <name>ATP</name>
        <dbReference type="ChEBI" id="CHEBI:30616"/>
    </ligand>
</feature>
<feature type="transmembrane region" description="Helical" evidence="24">
    <location>
        <begin position="55"/>
        <end position="75"/>
    </location>
</feature>
<evidence type="ECO:0000256" key="13">
    <source>
        <dbReference type="ARBA" id="ARBA00022840"/>
    </source>
</evidence>
<feature type="binding site" evidence="21">
    <location>
        <position position="69"/>
    </location>
    <ligand>
        <name>substrate</name>
    </ligand>
</feature>
<evidence type="ECO:0000256" key="1">
    <source>
        <dbReference type="ARBA" id="ARBA00004429"/>
    </source>
</evidence>
<accession>A0A8J6QJ33</accession>
<keyword evidence="7 24" id="KW-0997">Cell inner membrane</keyword>
<feature type="active site" description="Proton acceptor" evidence="20">
    <location>
        <position position="69"/>
    </location>
</feature>
<dbReference type="GO" id="GO:0006654">
    <property type="term" value="P:phosphatidic acid biosynthetic process"/>
    <property type="evidence" value="ECO:0007669"/>
    <property type="project" value="InterPro"/>
</dbReference>
<evidence type="ECO:0000256" key="15">
    <source>
        <dbReference type="ARBA" id="ARBA00022989"/>
    </source>
</evidence>
<evidence type="ECO:0000256" key="24">
    <source>
        <dbReference type="RuleBase" id="RU363065"/>
    </source>
</evidence>
<evidence type="ECO:0000256" key="20">
    <source>
        <dbReference type="PIRSR" id="PIRSR600829-1"/>
    </source>
</evidence>
<evidence type="ECO:0000256" key="3">
    <source>
        <dbReference type="ARBA" id="ARBA00012133"/>
    </source>
</evidence>
<reference evidence="25" key="1">
    <citation type="submission" date="2020-09" db="EMBL/GenBank/DDBJ databases">
        <title>A novel bacterium of genus Neiella, isolated from South China Sea.</title>
        <authorList>
            <person name="Huang H."/>
            <person name="Mo K."/>
            <person name="Hu Y."/>
        </authorList>
    </citation>
    <scope>NUCLEOTIDE SEQUENCE</scope>
    <source>
        <strain evidence="25">HB171785</strain>
    </source>
</reference>
<keyword evidence="18" id="KW-0594">Phospholipid biosynthesis</keyword>
<feature type="binding site" evidence="22">
    <location>
        <position position="9"/>
    </location>
    <ligand>
        <name>ATP</name>
        <dbReference type="ChEBI" id="CHEBI:30616"/>
    </ligand>
</feature>
<dbReference type="InterPro" id="IPR036945">
    <property type="entry name" value="DAGK_sf"/>
</dbReference>
<keyword evidence="13 22" id="KW-0067">ATP-binding</keyword>
<feature type="binding site" evidence="21">
    <location>
        <begin position="30"/>
        <end position="34"/>
    </location>
    <ligand>
        <name>substrate</name>
    </ligand>
</feature>
<evidence type="ECO:0000256" key="18">
    <source>
        <dbReference type="ARBA" id="ARBA00023209"/>
    </source>
</evidence>
<keyword evidence="14 23" id="KW-0460">Magnesium</keyword>
<evidence type="ECO:0000256" key="11">
    <source>
        <dbReference type="ARBA" id="ARBA00022741"/>
    </source>
</evidence>
<evidence type="ECO:0000313" key="26">
    <source>
        <dbReference type="Proteomes" id="UP000638014"/>
    </source>
</evidence>
<dbReference type="AlphaFoldDB" id="A0A8J6QJ33"/>
<keyword evidence="5" id="KW-1003">Cell membrane</keyword>
<dbReference type="GO" id="GO:0005886">
    <property type="term" value="C:plasma membrane"/>
    <property type="evidence" value="ECO:0007669"/>
    <property type="project" value="UniProtKB-SubCell"/>
</dbReference>
<evidence type="ECO:0000256" key="21">
    <source>
        <dbReference type="PIRSR" id="PIRSR600829-2"/>
    </source>
</evidence>
<comment type="subcellular location">
    <subcellularLocation>
        <location evidence="1 24">Cell inner membrane</location>
        <topology evidence="1 24">Multi-pass membrane protein</topology>
    </subcellularLocation>
</comment>
<evidence type="ECO:0000256" key="19">
    <source>
        <dbReference type="ARBA" id="ARBA00023264"/>
    </source>
</evidence>
<keyword evidence="17 24" id="KW-0472">Membrane</keyword>
<feature type="binding site" evidence="23">
    <location>
        <position position="76"/>
    </location>
    <ligand>
        <name>a divalent metal cation</name>
        <dbReference type="ChEBI" id="CHEBI:60240"/>
    </ligand>
</feature>
<evidence type="ECO:0000256" key="10">
    <source>
        <dbReference type="ARBA" id="ARBA00022723"/>
    </source>
</evidence>
<evidence type="ECO:0000256" key="17">
    <source>
        <dbReference type="ARBA" id="ARBA00023136"/>
    </source>
</evidence>
<evidence type="ECO:0000256" key="6">
    <source>
        <dbReference type="ARBA" id="ARBA00022516"/>
    </source>
</evidence>
<dbReference type="Proteomes" id="UP000638014">
    <property type="component" value="Unassembled WGS sequence"/>
</dbReference>
<feature type="transmembrane region" description="Helical" evidence="24">
    <location>
        <begin position="31"/>
        <end position="49"/>
    </location>
</feature>
<comment type="function">
    <text evidence="24">Catalyzes the ATP-dependent phosphorylation of sn-l,2-diacylglycerol (DAG) to phosphatidic acid. Involved in the recycling of diacylglycerol produced as a by-product during membrane-derived oligosaccharide (MDO) biosynthesis.</text>
</comment>
<dbReference type="InterPro" id="IPR033718">
    <property type="entry name" value="DAGK_prok"/>
</dbReference>
<organism evidence="25 26">
    <name type="scientific">Neiella litorisoli</name>
    <dbReference type="NCBI Taxonomy" id="2771431"/>
    <lineage>
        <taxon>Bacteria</taxon>
        <taxon>Pseudomonadati</taxon>
        <taxon>Pseudomonadota</taxon>
        <taxon>Gammaproteobacteria</taxon>
        <taxon>Alteromonadales</taxon>
        <taxon>Echinimonadaceae</taxon>
        <taxon>Neiella</taxon>
    </lineage>
</organism>
<dbReference type="PANTHER" id="PTHR34299">
    <property type="entry name" value="DIACYLGLYCEROL KINASE"/>
    <property type="match status" value="1"/>
</dbReference>
<comment type="catalytic activity">
    <reaction evidence="24">
        <text>a 1,2-diacyl-sn-glycerol + ATP = a 1,2-diacyl-sn-glycero-3-phosphate + ADP + H(+)</text>
        <dbReference type="Rhea" id="RHEA:10272"/>
        <dbReference type="ChEBI" id="CHEBI:15378"/>
        <dbReference type="ChEBI" id="CHEBI:17815"/>
        <dbReference type="ChEBI" id="CHEBI:30616"/>
        <dbReference type="ChEBI" id="CHEBI:58608"/>
        <dbReference type="ChEBI" id="CHEBI:456216"/>
        <dbReference type="EC" id="2.7.1.107"/>
    </reaction>
</comment>
<dbReference type="CDD" id="cd14264">
    <property type="entry name" value="DAGK_IM"/>
    <property type="match status" value="1"/>
</dbReference>
<evidence type="ECO:0000256" key="22">
    <source>
        <dbReference type="PIRSR" id="PIRSR600829-3"/>
    </source>
</evidence>
<keyword evidence="6" id="KW-0444">Lipid biosynthesis</keyword>
<dbReference type="RefSeq" id="WP_191146278.1">
    <property type="nucleotide sequence ID" value="NZ_JACXAF010000031.1"/>
</dbReference>
<evidence type="ECO:0000256" key="4">
    <source>
        <dbReference type="ARBA" id="ARBA00017575"/>
    </source>
</evidence>
<evidence type="ECO:0000256" key="7">
    <source>
        <dbReference type="ARBA" id="ARBA00022519"/>
    </source>
</evidence>
<feature type="binding site" evidence="22">
    <location>
        <position position="28"/>
    </location>
    <ligand>
        <name>ATP</name>
        <dbReference type="ChEBI" id="CHEBI:30616"/>
    </ligand>
</feature>
<evidence type="ECO:0000256" key="9">
    <source>
        <dbReference type="ARBA" id="ARBA00022692"/>
    </source>
</evidence>
<feature type="transmembrane region" description="Helical" evidence="24">
    <location>
        <begin position="96"/>
        <end position="114"/>
    </location>
</feature>
<evidence type="ECO:0000256" key="5">
    <source>
        <dbReference type="ARBA" id="ARBA00022475"/>
    </source>
</evidence>
<dbReference type="EMBL" id="JACXAF010000031">
    <property type="protein sequence ID" value="MBD1391220.1"/>
    <property type="molecule type" value="Genomic_DNA"/>
</dbReference>
<comment type="similarity">
    <text evidence="2 24">Belongs to the bacterial diacylglycerol kinase family.</text>
</comment>
<keyword evidence="26" id="KW-1185">Reference proteome</keyword>